<dbReference type="InterPro" id="IPR010502">
    <property type="entry name" value="Carb-bd_dom_fam9"/>
</dbReference>
<dbReference type="GO" id="GO:0030246">
    <property type="term" value="F:carbohydrate binding"/>
    <property type="evidence" value="ECO:0007669"/>
    <property type="project" value="InterPro"/>
</dbReference>
<accession>A0A518BNK5</accession>
<evidence type="ECO:0000259" key="2">
    <source>
        <dbReference type="Pfam" id="PF19313"/>
    </source>
</evidence>
<sequence>MPAPVVDGRLDDPIWDLCHVIDEFVQVLPIEGGEPSQRTEVRVAYDEEAIYIGVACLDDRPDLIRGTQMARDAVLDPDDRVEILIDTFLTRRDAHWFQIGPAGGKGDALLTKNGSRFDKNWDGIFDAASTWTDEGWFCEFAIPYATTGFAPDAERWGFNVRRFIRRNSESVRWASPERRLGFFEANSAGFLDGVGGLEPVLGLDLKPFVVAGYSRDDESGDRDHSGDAGLDLFWRVRPQTKLALSLNTDFAETEVDARQVNLTRFPLFFPEKRDFFLEDSGAFFFGPPGAGQSGSDLIPFFSRRIGLDADGSETPILAAAKLTSRGDGYTVGVLDVQTGDAGDLDGQNLSVARASFDLFEQSDVGGIVTWGDPAGDGRAVTYGADLNLRTDDFLGDRSLRFSSYVVGTDNEDGGGAANAVLFELDYPNDEIQLETKYVEIGADLDPRLGFVPRTDIRRWAGTYKWEPRINGTIRALEFAIDPSIVTDREGNTESERLRLQPLEIDLESGDELSLSAIREREVLDEDFEIADGVTIPAGDYDWWRYSASLASSDKREVSGTLSLVLGDFYEGDRLDLSTGIEWRPNRYITLDLDYVYREVDLPQGAFDVHLGRARIDWTFTPQLAWSIFAQYDNGSRLVGLNSRLRWIIEPGSEAFFVLNQDWEATGGDYAPRDSAIAGKLGWTFRF</sequence>
<feature type="domain" description="Carbohydrate-binding" evidence="1">
    <location>
        <begin position="6"/>
        <end position="161"/>
    </location>
</feature>
<dbReference type="EMBL" id="CP036287">
    <property type="protein sequence ID" value="QDU68562.1"/>
    <property type="molecule type" value="Genomic_DNA"/>
</dbReference>
<dbReference type="GO" id="GO:0004553">
    <property type="term" value="F:hydrolase activity, hydrolyzing O-glycosyl compounds"/>
    <property type="evidence" value="ECO:0007669"/>
    <property type="project" value="InterPro"/>
</dbReference>
<dbReference type="Gene3D" id="2.60.40.1190">
    <property type="match status" value="1"/>
</dbReference>
<dbReference type="CDD" id="cd09618">
    <property type="entry name" value="CBM9_like_2"/>
    <property type="match status" value="1"/>
</dbReference>
<dbReference type="SUPFAM" id="SSF49344">
    <property type="entry name" value="CBD9-like"/>
    <property type="match status" value="1"/>
</dbReference>
<dbReference type="GO" id="GO:0016052">
    <property type="term" value="P:carbohydrate catabolic process"/>
    <property type="evidence" value="ECO:0007669"/>
    <property type="project" value="InterPro"/>
</dbReference>
<evidence type="ECO:0000313" key="4">
    <source>
        <dbReference type="Proteomes" id="UP000316921"/>
    </source>
</evidence>
<dbReference type="Pfam" id="PF06452">
    <property type="entry name" value="CBM9_1"/>
    <property type="match status" value="1"/>
</dbReference>
<gene>
    <name evidence="3" type="ORF">Pla133_36610</name>
</gene>
<evidence type="ECO:0000313" key="3">
    <source>
        <dbReference type="EMBL" id="QDU68562.1"/>
    </source>
</evidence>
<keyword evidence="4" id="KW-1185">Reference proteome</keyword>
<dbReference type="Pfam" id="PF19313">
    <property type="entry name" value="DUF5916"/>
    <property type="match status" value="1"/>
</dbReference>
<feature type="domain" description="DUF5916" evidence="2">
    <location>
        <begin position="201"/>
        <end position="313"/>
    </location>
</feature>
<dbReference type="KEGG" id="pbap:Pla133_36610"/>
<dbReference type="RefSeq" id="WP_419191681.1">
    <property type="nucleotide sequence ID" value="NZ_CP036296.1"/>
</dbReference>
<organism evidence="3 4">
    <name type="scientific">Engelhardtia mirabilis</name>
    <dbReference type="NCBI Taxonomy" id="2528011"/>
    <lineage>
        <taxon>Bacteria</taxon>
        <taxon>Pseudomonadati</taxon>
        <taxon>Planctomycetota</taxon>
        <taxon>Planctomycetia</taxon>
        <taxon>Planctomycetia incertae sedis</taxon>
        <taxon>Engelhardtia</taxon>
    </lineage>
</organism>
<dbReference type="InterPro" id="IPR045670">
    <property type="entry name" value="DUF5916"/>
</dbReference>
<dbReference type="Proteomes" id="UP000316921">
    <property type="component" value="Chromosome"/>
</dbReference>
<dbReference type="AlphaFoldDB" id="A0A518BNK5"/>
<name>A0A518BNK5_9BACT</name>
<proteinExistence type="predicted"/>
<reference evidence="3 4" key="1">
    <citation type="submission" date="2019-02" db="EMBL/GenBank/DDBJ databases">
        <title>Deep-cultivation of Planctomycetes and their phenomic and genomic characterization uncovers novel biology.</title>
        <authorList>
            <person name="Wiegand S."/>
            <person name="Jogler M."/>
            <person name="Boedeker C."/>
            <person name="Pinto D."/>
            <person name="Vollmers J."/>
            <person name="Rivas-Marin E."/>
            <person name="Kohn T."/>
            <person name="Peeters S.H."/>
            <person name="Heuer A."/>
            <person name="Rast P."/>
            <person name="Oberbeckmann S."/>
            <person name="Bunk B."/>
            <person name="Jeske O."/>
            <person name="Meyerdierks A."/>
            <person name="Storesund J.E."/>
            <person name="Kallscheuer N."/>
            <person name="Luecker S."/>
            <person name="Lage O.M."/>
            <person name="Pohl T."/>
            <person name="Merkel B.J."/>
            <person name="Hornburger P."/>
            <person name="Mueller R.-W."/>
            <person name="Bruemmer F."/>
            <person name="Labrenz M."/>
            <person name="Spormann A.M."/>
            <person name="Op den Camp H."/>
            <person name="Overmann J."/>
            <person name="Amann R."/>
            <person name="Jetten M.S.M."/>
            <person name="Mascher T."/>
            <person name="Medema M.H."/>
            <person name="Devos D.P."/>
            <person name="Kaster A.-K."/>
            <person name="Ovreas L."/>
            <person name="Rohde M."/>
            <person name="Galperin M.Y."/>
            <person name="Jogler C."/>
        </authorList>
    </citation>
    <scope>NUCLEOTIDE SEQUENCE [LARGE SCALE GENOMIC DNA]</scope>
    <source>
        <strain evidence="3 4">Pla133</strain>
    </source>
</reference>
<protein>
    <submittedName>
        <fullName evidence="3">Uncharacterized protein</fullName>
    </submittedName>
</protein>
<evidence type="ECO:0000259" key="1">
    <source>
        <dbReference type="Pfam" id="PF06452"/>
    </source>
</evidence>